<organism evidence="8 9">
    <name type="scientific">Cryptosporangium japonicum</name>
    <dbReference type="NCBI Taxonomy" id="80872"/>
    <lineage>
        <taxon>Bacteria</taxon>
        <taxon>Bacillati</taxon>
        <taxon>Actinomycetota</taxon>
        <taxon>Actinomycetes</taxon>
        <taxon>Cryptosporangiales</taxon>
        <taxon>Cryptosporangiaceae</taxon>
        <taxon>Cryptosporangium</taxon>
    </lineage>
</organism>
<gene>
    <name evidence="8" type="ORF">GCM10009539_33650</name>
</gene>
<evidence type="ECO:0000313" key="8">
    <source>
        <dbReference type="EMBL" id="GAA0245562.1"/>
    </source>
</evidence>
<dbReference type="SUPFAM" id="SSF52743">
    <property type="entry name" value="Subtilisin-like"/>
    <property type="match status" value="1"/>
</dbReference>
<accession>A0ABP3DY93</accession>
<keyword evidence="2 5" id="KW-0645">Protease</keyword>
<dbReference type="PROSITE" id="PS51892">
    <property type="entry name" value="SUBTILASE"/>
    <property type="match status" value="1"/>
</dbReference>
<dbReference type="InterPro" id="IPR000209">
    <property type="entry name" value="Peptidase_S8/S53_dom"/>
</dbReference>
<dbReference type="EMBL" id="BAAAGX010000014">
    <property type="protein sequence ID" value="GAA0245562.1"/>
    <property type="molecule type" value="Genomic_DNA"/>
</dbReference>
<dbReference type="PROSITE" id="PS00136">
    <property type="entry name" value="SUBTILASE_ASP"/>
    <property type="match status" value="1"/>
</dbReference>
<dbReference type="InterPro" id="IPR036852">
    <property type="entry name" value="Peptidase_S8/S53_dom_sf"/>
</dbReference>
<evidence type="ECO:0000256" key="3">
    <source>
        <dbReference type="ARBA" id="ARBA00022801"/>
    </source>
</evidence>
<sequence length="542" mass="53995">MRIVTVRTVGGRPTVTTSTVTGRAKATAVVTAAQADDATVSVGVDRVLRLTDTTSNDPYRASQWALTTLGAEKTWPASTGTGVTVAVVDTGVQRNHPDLAGTVLAGVDLVGDVPTSTDGSNDENGHGTHVAGIVGAIANNQKGVAGLAPGVKILPVRVLDGDGAGYDSDIAQGIVKAVDRGVAVVNLSVGGTEAGATASAVKYALSKNVVVVAAAGNERQDGNAISYPAADAGVIGVAATDSTNTDAPFSNTGSYVDLAAPGVGIWSTFKGSTYKQLSGTSMATPYVSAAAALAKSVSPGLTPATMTTLLQSTATDIGKAGRDDATGYGLVNPYAAVCSLVSCDGSTPAPTPTTEPTTPVDPVTTAFRLTTGGGRTVTAGTTISIAGKLTNSATGAPLAGAYAEFCVRIAPATGFRCTAATTGADGTVRVSGIATANTWVYLTYPGDGGTAASRTATAAYPVAARVTLRAGTKSVTATLDPARGQLVKLDRWTGKTWALVTGKTVTAAGSASFTKLKAGTYRVRVGASSSTVASVSGSLRVK</sequence>
<protein>
    <recommendedName>
        <fullName evidence="7">Peptidase S8/S53 domain-containing protein</fullName>
    </recommendedName>
</protein>
<dbReference type="InterPro" id="IPR050131">
    <property type="entry name" value="Peptidase_S8_subtilisin-like"/>
</dbReference>
<name>A0ABP3DY93_9ACTN</name>
<comment type="caution">
    <text evidence="8">The sequence shown here is derived from an EMBL/GenBank/DDBJ whole genome shotgun (WGS) entry which is preliminary data.</text>
</comment>
<dbReference type="PANTHER" id="PTHR43806">
    <property type="entry name" value="PEPTIDASE S8"/>
    <property type="match status" value="1"/>
</dbReference>
<evidence type="ECO:0000256" key="2">
    <source>
        <dbReference type="ARBA" id="ARBA00022670"/>
    </source>
</evidence>
<dbReference type="InterPro" id="IPR022398">
    <property type="entry name" value="Peptidase_S8_His-AS"/>
</dbReference>
<feature type="domain" description="Peptidase S8/S53" evidence="7">
    <location>
        <begin position="80"/>
        <end position="329"/>
    </location>
</feature>
<feature type="active site" description="Charge relay system" evidence="5">
    <location>
        <position position="89"/>
    </location>
</feature>
<evidence type="ECO:0000259" key="7">
    <source>
        <dbReference type="Pfam" id="PF00082"/>
    </source>
</evidence>
<dbReference type="PRINTS" id="PR00723">
    <property type="entry name" value="SUBTILISIN"/>
</dbReference>
<dbReference type="PANTHER" id="PTHR43806:SF11">
    <property type="entry name" value="CEREVISIN-RELATED"/>
    <property type="match status" value="1"/>
</dbReference>
<dbReference type="InterPro" id="IPR023828">
    <property type="entry name" value="Peptidase_S8_Ser-AS"/>
</dbReference>
<dbReference type="PROSITE" id="PS00138">
    <property type="entry name" value="SUBTILASE_SER"/>
    <property type="match status" value="1"/>
</dbReference>
<evidence type="ECO:0000256" key="4">
    <source>
        <dbReference type="ARBA" id="ARBA00022825"/>
    </source>
</evidence>
<reference evidence="9" key="1">
    <citation type="journal article" date="2019" name="Int. J. Syst. Evol. Microbiol.">
        <title>The Global Catalogue of Microorganisms (GCM) 10K type strain sequencing project: providing services to taxonomists for standard genome sequencing and annotation.</title>
        <authorList>
            <consortium name="The Broad Institute Genomics Platform"/>
            <consortium name="The Broad Institute Genome Sequencing Center for Infectious Disease"/>
            <person name="Wu L."/>
            <person name="Ma J."/>
        </authorList>
    </citation>
    <scope>NUCLEOTIDE SEQUENCE [LARGE SCALE GENOMIC DNA]</scope>
    <source>
        <strain evidence="9">JCM 10425</strain>
    </source>
</reference>
<proteinExistence type="inferred from homology"/>
<dbReference type="InterPro" id="IPR015500">
    <property type="entry name" value="Peptidase_S8_subtilisin-rel"/>
</dbReference>
<evidence type="ECO:0000256" key="1">
    <source>
        <dbReference type="ARBA" id="ARBA00011073"/>
    </source>
</evidence>
<feature type="active site" description="Charge relay system" evidence="5">
    <location>
        <position position="126"/>
    </location>
</feature>
<dbReference type="Pfam" id="PF00082">
    <property type="entry name" value="Peptidase_S8"/>
    <property type="match status" value="1"/>
</dbReference>
<evidence type="ECO:0000313" key="9">
    <source>
        <dbReference type="Proteomes" id="UP001500967"/>
    </source>
</evidence>
<keyword evidence="4 5" id="KW-0720">Serine protease</keyword>
<keyword evidence="9" id="KW-1185">Reference proteome</keyword>
<dbReference type="Gene3D" id="3.40.50.200">
    <property type="entry name" value="Peptidase S8/S53 domain"/>
    <property type="match status" value="1"/>
</dbReference>
<dbReference type="InterPro" id="IPR023827">
    <property type="entry name" value="Peptidase_S8_Asp-AS"/>
</dbReference>
<keyword evidence="3 5" id="KW-0378">Hydrolase</keyword>
<dbReference type="Proteomes" id="UP001500967">
    <property type="component" value="Unassembled WGS sequence"/>
</dbReference>
<evidence type="ECO:0000256" key="5">
    <source>
        <dbReference type="PROSITE-ProRule" id="PRU01240"/>
    </source>
</evidence>
<dbReference type="PROSITE" id="PS00137">
    <property type="entry name" value="SUBTILASE_HIS"/>
    <property type="match status" value="1"/>
</dbReference>
<evidence type="ECO:0000256" key="6">
    <source>
        <dbReference type="RuleBase" id="RU003355"/>
    </source>
</evidence>
<feature type="active site" description="Charge relay system" evidence="5">
    <location>
        <position position="281"/>
    </location>
</feature>
<comment type="similarity">
    <text evidence="1 5 6">Belongs to the peptidase S8 family.</text>
</comment>